<gene>
    <name evidence="10" type="primary">LOC111154236</name>
</gene>
<dbReference type="GeneID" id="111154236"/>
<dbReference type="AlphaFoldDB" id="A0A2Y9K8J6"/>
<keyword evidence="3" id="KW-0963">Cytoplasm</keyword>
<dbReference type="RefSeq" id="XP_022369423.1">
    <property type="nucleotide sequence ID" value="XM_022513715.1"/>
</dbReference>
<dbReference type="FunFam" id="2.30.39.10:FF:000001">
    <property type="entry name" value="Serpin family B member 2"/>
    <property type="match status" value="1"/>
</dbReference>
<dbReference type="PANTHER" id="PTHR11461:SF161">
    <property type="entry name" value="SERPIN B13"/>
    <property type="match status" value="1"/>
</dbReference>
<evidence type="ECO:0000256" key="3">
    <source>
        <dbReference type="ARBA" id="ARBA00022490"/>
    </source>
</evidence>
<reference evidence="10" key="1">
    <citation type="submission" date="2025-08" db="UniProtKB">
        <authorList>
            <consortium name="RefSeq"/>
        </authorList>
    </citation>
    <scope>IDENTIFICATION</scope>
    <source>
        <tissue evidence="10">Blood</tissue>
    </source>
</reference>
<dbReference type="Pfam" id="PF00079">
    <property type="entry name" value="Serpin"/>
    <property type="match status" value="1"/>
</dbReference>
<dbReference type="FunFam" id="3.30.497.10:FF:000098">
    <property type="entry name" value="Serpin family B member 13"/>
    <property type="match status" value="1"/>
</dbReference>
<accession>A0A2Y9K8J6</accession>
<name>A0A2Y9K8J6_ENHLU</name>
<evidence type="ECO:0000256" key="6">
    <source>
        <dbReference type="ARBA" id="ARBA00055143"/>
    </source>
</evidence>
<dbReference type="PROSITE" id="PS00284">
    <property type="entry name" value="SERPIN"/>
    <property type="match status" value="1"/>
</dbReference>
<dbReference type="GO" id="GO:0005615">
    <property type="term" value="C:extracellular space"/>
    <property type="evidence" value="ECO:0007669"/>
    <property type="project" value="InterPro"/>
</dbReference>
<keyword evidence="4" id="KW-0646">Protease inhibitor</keyword>
<evidence type="ECO:0000313" key="10">
    <source>
        <dbReference type="RefSeq" id="XP_022369423.1"/>
    </source>
</evidence>
<proteinExistence type="inferred from homology"/>
<keyword evidence="5" id="KW-0722">Serine protease inhibitor</keyword>
<dbReference type="GO" id="GO:0004867">
    <property type="term" value="F:serine-type endopeptidase inhibitor activity"/>
    <property type="evidence" value="ECO:0007669"/>
    <property type="project" value="UniProtKB-KW"/>
</dbReference>
<evidence type="ECO:0000256" key="7">
    <source>
        <dbReference type="ARBA" id="ARBA00070942"/>
    </source>
</evidence>
<dbReference type="Gene3D" id="2.30.39.10">
    <property type="entry name" value="Alpha-1-antitrypsin, domain 1"/>
    <property type="match status" value="1"/>
</dbReference>
<protein>
    <recommendedName>
        <fullName evidence="7">Serpin B13</fullName>
    </recommendedName>
</protein>
<dbReference type="InterPro" id="IPR036186">
    <property type="entry name" value="Serpin_sf"/>
</dbReference>
<dbReference type="KEGG" id="elk:111154236"/>
<keyword evidence="9" id="KW-1185">Reference proteome</keyword>
<evidence type="ECO:0000259" key="8">
    <source>
        <dbReference type="SMART" id="SM00093"/>
    </source>
</evidence>
<evidence type="ECO:0000256" key="1">
    <source>
        <dbReference type="ARBA" id="ARBA00004496"/>
    </source>
</evidence>
<evidence type="ECO:0000256" key="5">
    <source>
        <dbReference type="ARBA" id="ARBA00022900"/>
    </source>
</evidence>
<feature type="domain" description="Serpin" evidence="8">
    <location>
        <begin position="13"/>
        <end position="390"/>
    </location>
</feature>
<sequence>MDSPGAAYTQFGFNLFQKLNKIQDGNIFFSPVGISAAIGMLVLEAREAAAVQLQKMLFSEKDAESSRVKIEEKMIDKTEEIHYQFQEFLDEICKPTSDYELKITNKLFGEKTYLFLQKYLDYVEKYYHASLEPVDFVNAADETRKKINSWVESQTNEKIKDLFPDGSVNSFTKLVLVNIVYFKGQWDKEFKKENTKEEEFWLNKSTSKSVPMMTQCHSFSFTFLEDLQAQILGIPYKNNDLSMFVLLPNDIDGLDKIEKQLNAKTFYEWTSSANMVEREVEVHIPRFRLEIKYELNSLLNSLGMTDIFNEIKADLSGISPVDGLYLSKVIHKSYVDVNEEGTEAAAATGDSFLVKRLPIRAQFLANHPFLFFIRHSHTNTILFCGKLASP</sequence>
<comment type="subcellular location">
    <subcellularLocation>
        <location evidence="1">Cytoplasm</location>
    </subcellularLocation>
</comment>
<dbReference type="InterPro" id="IPR042178">
    <property type="entry name" value="Serpin_sf_1"/>
</dbReference>
<dbReference type="Proteomes" id="UP000248482">
    <property type="component" value="Unplaced"/>
</dbReference>
<organism evidence="9 10">
    <name type="scientific">Enhydra lutris kenyoni</name>
    <name type="common">northern sea otter</name>
    <dbReference type="NCBI Taxonomy" id="391180"/>
    <lineage>
        <taxon>Eukaryota</taxon>
        <taxon>Metazoa</taxon>
        <taxon>Chordata</taxon>
        <taxon>Craniata</taxon>
        <taxon>Vertebrata</taxon>
        <taxon>Euteleostomi</taxon>
        <taxon>Mammalia</taxon>
        <taxon>Eutheria</taxon>
        <taxon>Laurasiatheria</taxon>
        <taxon>Carnivora</taxon>
        <taxon>Caniformia</taxon>
        <taxon>Musteloidea</taxon>
        <taxon>Mustelidae</taxon>
        <taxon>Lutrinae</taxon>
        <taxon>Enhydra</taxon>
    </lineage>
</organism>
<comment type="function">
    <text evidence="6">May play a role in the proliferation or differentiation of keratinocytes.</text>
</comment>
<dbReference type="Gene3D" id="3.30.497.10">
    <property type="entry name" value="Antithrombin, subunit I, domain 2"/>
    <property type="match status" value="1"/>
</dbReference>
<dbReference type="PANTHER" id="PTHR11461">
    <property type="entry name" value="SERINE PROTEASE INHIBITOR, SERPIN"/>
    <property type="match status" value="1"/>
</dbReference>
<comment type="similarity">
    <text evidence="2">Belongs to the serpin family. Ov-serpin subfamily.</text>
</comment>
<dbReference type="FunFam" id="3.30.497.10:FF:000052">
    <property type="entry name" value="Serpin, putative"/>
    <property type="match status" value="1"/>
</dbReference>
<dbReference type="GO" id="GO:0005737">
    <property type="term" value="C:cytoplasm"/>
    <property type="evidence" value="ECO:0007669"/>
    <property type="project" value="UniProtKB-SubCell"/>
</dbReference>
<evidence type="ECO:0000256" key="2">
    <source>
        <dbReference type="ARBA" id="ARBA00006426"/>
    </source>
</evidence>
<dbReference type="InterPro" id="IPR042185">
    <property type="entry name" value="Serpin_sf_2"/>
</dbReference>
<dbReference type="SUPFAM" id="SSF56574">
    <property type="entry name" value="Serpins"/>
    <property type="match status" value="1"/>
</dbReference>
<dbReference type="InterPro" id="IPR023796">
    <property type="entry name" value="Serpin_dom"/>
</dbReference>
<evidence type="ECO:0000256" key="4">
    <source>
        <dbReference type="ARBA" id="ARBA00022690"/>
    </source>
</evidence>
<evidence type="ECO:0000313" key="9">
    <source>
        <dbReference type="Proteomes" id="UP000248482"/>
    </source>
</evidence>
<dbReference type="SMART" id="SM00093">
    <property type="entry name" value="SERPIN"/>
    <property type="match status" value="1"/>
</dbReference>
<dbReference type="InterPro" id="IPR000215">
    <property type="entry name" value="Serpin_fam"/>
</dbReference>
<dbReference type="InterPro" id="IPR023795">
    <property type="entry name" value="Serpin_CS"/>
</dbReference>